<accession>A0A841BVU9</accession>
<evidence type="ECO:0000256" key="1">
    <source>
        <dbReference type="SAM" id="Phobius"/>
    </source>
</evidence>
<protein>
    <submittedName>
        <fullName evidence="3">3',5'-cyclic AMP phosphodiesterase CpdA</fullName>
    </submittedName>
</protein>
<dbReference type="Pfam" id="PF00092">
    <property type="entry name" value="VWA"/>
    <property type="match status" value="1"/>
</dbReference>
<dbReference type="SUPFAM" id="SSF53300">
    <property type="entry name" value="vWA-like"/>
    <property type="match status" value="1"/>
</dbReference>
<comment type="caution">
    <text evidence="3">The sequence shown here is derived from an EMBL/GenBank/DDBJ whole genome shotgun (WGS) entry which is preliminary data.</text>
</comment>
<keyword evidence="4" id="KW-1185">Reference proteome</keyword>
<evidence type="ECO:0000313" key="4">
    <source>
        <dbReference type="Proteomes" id="UP000587527"/>
    </source>
</evidence>
<keyword evidence="1" id="KW-1133">Transmembrane helix</keyword>
<dbReference type="RefSeq" id="WP_184838584.1">
    <property type="nucleotide sequence ID" value="NZ_JACHMN010000002.1"/>
</dbReference>
<reference evidence="3 4" key="1">
    <citation type="submission" date="2020-08" db="EMBL/GenBank/DDBJ databases">
        <title>Sequencing the genomes of 1000 actinobacteria strains.</title>
        <authorList>
            <person name="Klenk H.-P."/>
        </authorList>
    </citation>
    <scope>NUCLEOTIDE SEQUENCE [LARGE SCALE GENOMIC DNA]</scope>
    <source>
        <strain evidence="3 4">DSM 45362</strain>
    </source>
</reference>
<keyword evidence="1" id="KW-0472">Membrane</keyword>
<name>A0A841BVU9_9ACTN</name>
<dbReference type="InterPro" id="IPR002035">
    <property type="entry name" value="VWF_A"/>
</dbReference>
<sequence length="561" mass="58010">MSGRHRPSRGRATAPLAVLSAASILIIAGFVVKTVTADAGGCGSSNGIRLTVATDPAVAPAITEIAQQWMHTDPEVNGNCISVDVLPRHSADIANSLGTYSGGSVDVAATPAPTPSDADLPTVWIPDSTAWLGRVRAINRDAFDSETPSVALSPVVVAMPEAIARALPQSMLQGGLSAQAVASLLAEGKVKLGMTEPRRDTASLVGAMLLRDVVVTSEAKLPELVGTYRKGVQGPLADTAAVFDAFAKGLGAAPMSEQAIIAHNAGNPAVPVAALPLAVSPTLDYPFATLAGRSRELQMAAAKLRAALIAPDAVGPLARRGFRTPAGDAGPGFMVGHGVTTATAHVQPVIDMTKITGTLGVWVAAKTSSRIYALVDATSSMNRTMSAGGHTDVRIDVLRKTATYGLGLFTNESQMALWAFAGRGPRELVTMGKLGADQRADLKAAVDAAEPASTDVCPLFESLVAAYKAMKDGYDASLSNTIVVFTDGKSSVPSGLTMETVRRQLENLTDITKPIRVILLGIGPDADLGQLEELAKITGGAAFRVSDPTQLNAIFLKALLT</sequence>
<dbReference type="Gene3D" id="3.40.50.410">
    <property type="entry name" value="von Willebrand factor, type A domain"/>
    <property type="match status" value="1"/>
</dbReference>
<gene>
    <name evidence="3" type="ORF">F4553_004271</name>
</gene>
<keyword evidence="1" id="KW-0812">Transmembrane</keyword>
<dbReference type="SMART" id="SM00327">
    <property type="entry name" value="VWA"/>
    <property type="match status" value="1"/>
</dbReference>
<dbReference type="EMBL" id="JACHMN010000002">
    <property type="protein sequence ID" value="MBB5870892.1"/>
    <property type="molecule type" value="Genomic_DNA"/>
</dbReference>
<proteinExistence type="predicted"/>
<dbReference type="PROSITE" id="PS50234">
    <property type="entry name" value="VWFA"/>
    <property type="match status" value="1"/>
</dbReference>
<evidence type="ECO:0000313" key="3">
    <source>
        <dbReference type="EMBL" id="MBB5870892.1"/>
    </source>
</evidence>
<feature type="domain" description="VWFA" evidence="2">
    <location>
        <begin position="370"/>
        <end position="559"/>
    </location>
</feature>
<dbReference type="Proteomes" id="UP000587527">
    <property type="component" value="Unassembled WGS sequence"/>
</dbReference>
<dbReference type="InterPro" id="IPR036465">
    <property type="entry name" value="vWFA_dom_sf"/>
</dbReference>
<organism evidence="3 4">
    <name type="scientific">Allocatelliglobosispora scoriae</name>
    <dbReference type="NCBI Taxonomy" id="643052"/>
    <lineage>
        <taxon>Bacteria</taxon>
        <taxon>Bacillati</taxon>
        <taxon>Actinomycetota</taxon>
        <taxon>Actinomycetes</taxon>
        <taxon>Micromonosporales</taxon>
        <taxon>Micromonosporaceae</taxon>
        <taxon>Allocatelliglobosispora</taxon>
    </lineage>
</organism>
<dbReference type="AlphaFoldDB" id="A0A841BVU9"/>
<evidence type="ECO:0000259" key="2">
    <source>
        <dbReference type="PROSITE" id="PS50234"/>
    </source>
</evidence>
<feature type="transmembrane region" description="Helical" evidence="1">
    <location>
        <begin position="12"/>
        <end position="32"/>
    </location>
</feature>